<feature type="compositionally biased region" description="Acidic residues" evidence="2">
    <location>
        <begin position="317"/>
        <end position="329"/>
    </location>
</feature>
<protein>
    <submittedName>
        <fullName evidence="5">Apoptosis antagonizing transcription factor</fullName>
    </submittedName>
</protein>
<feature type="compositionally biased region" description="Acidic residues" evidence="2">
    <location>
        <begin position="171"/>
        <end position="191"/>
    </location>
</feature>
<dbReference type="Proteomes" id="UP000694552">
    <property type="component" value="Unplaced"/>
</dbReference>
<evidence type="ECO:0000259" key="3">
    <source>
        <dbReference type="Pfam" id="PF08164"/>
    </source>
</evidence>
<dbReference type="InterPro" id="IPR039223">
    <property type="entry name" value="AATF/Bfr2"/>
</dbReference>
<comment type="similarity">
    <text evidence="1">Belongs to the AATF family.</text>
</comment>
<organism evidence="5 6">
    <name type="scientific">Otus sunia</name>
    <name type="common">Oriental scops-owl</name>
    <dbReference type="NCBI Taxonomy" id="257818"/>
    <lineage>
        <taxon>Eukaryota</taxon>
        <taxon>Metazoa</taxon>
        <taxon>Chordata</taxon>
        <taxon>Craniata</taxon>
        <taxon>Vertebrata</taxon>
        <taxon>Euteleostomi</taxon>
        <taxon>Archelosauria</taxon>
        <taxon>Archosauria</taxon>
        <taxon>Dinosauria</taxon>
        <taxon>Saurischia</taxon>
        <taxon>Theropoda</taxon>
        <taxon>Coelurosauria</taxon>
        <taxon>Aves</taxon>
        <taxon>Neognathae</taxon>
        <taxon>Neoaves</taxon>
        <taxon>Telluraves</taxon>
        <taxon>Strigiformes</taxon>
        <taxon>Strigidae</taxon>
        <taxon>Otus</taxon>
    </lineage>
</organism>
<dbReference type="Ensembl" id="ENSOSUT00000009553.1">
    <property type="protein sequence ID" value="ENSOSUP00000009230.1"/>
    <property type="gene ID" value="ENSOSUG00000006784.1"/>
</dbReference>
<reference evidence="5" key="2">
    <citation type="submission" date="2025-09" db="UniProtKB">
        <authorList>
            <consortium name="Ensembl"/>
        </authorList>
    </citation>
    <scope>IDENTIFICATION</scope>
</reference>
<evidence type="ECO:0000313" key="5">
    <source>
        <dbReference type="Ensembl" id="ENSOSUP00000009230.1"/>
    </source>
</evidence>
<dbReference type="PANTHER" id="PTHR15565:SF0">
    <property type="entry name" value="PROTEIN AATF"/>
    <property type="match status" value="1"/>
</dbReference>
<dbReference type="Pfam" id="PF13339">
    <property type="entry name" value="AATF-Che1"/>
    <property type="match status" value="1"/>
</dbReference>
<evidence type="ECO:0000256" key="2">
    <source>
        <dbReference type="SAM" id="MobiDB-lite"/>
    </source>
</evidence>
<dbReference type="InterPro" id="IPR012617">
    <property type="entry name" value="AATF_C"/>
</dbReference>
<proteinExistence type="inferred from homology"/>
<accession>A0A8C8AS76</accession>
<dbReference type="PANTHER" id="PTHR15565">
    <property type="entry name" value="AATF PROTEIN APOPTOSIS ANTAGONIZING TRANSCRIPTION FACTOR"/>
    <property type="match status" value="1"/>
</dbReference>
<evidence type="ECO:0000259" key="4">
    <source>
        <dbReference type="Pfam" id="PF13339"/>
    </source>
</evidence>
<feature type="domain" description="AATF leucine zipper-containing" evidence="4">
    <location>
        <begin position="221"/>
        <end position="375"/>
    </location>
</feature>
<feature type="compositionally biased region" description="Acidic residues" evidence="2">
    <location>
        <begin position="126"/>
        <end position="138"/>
    </location>
</feature>
<dbReference type="Pfam" id="PF08164">
    <property type="entry name" value="TRAUB"/>
    <property type="match status" value="1"/>
</dbReference>
<dbReference type="AlphaFoldDB" id="A0A8C8AS76"/>
<sequence>MAAPLARQLEELLNPRPSFRDPEDDAEEATVAKVIDKFEDETADDIFPVGDIRKKASASLLEADKRYSGKATSRKALQEELWGDALSEEGSAEEALEEWYSGSEDSDENESLGSKTKEKPSSAGSDQEDDLEDDEETDLSVKAKEPKFSFQNITDFEKFTEGMDDVGSSEREDDDEDDASMEEGSDEEECGSETRDDIKETKDSEDDGGMMTFSKRQETEEVEKGIAVKNQLALWDQLLEGRIKMQKALVTVNRLPQPDAYPIFRKEGGQEFDSAVQNCCKALETLLKVLVDLQDELLYQYPGTRHLVDGKQSKTESDDEIPSSSDEEQVDKAQEKRRSLPKRKLKMEDYPEFIAKRYADFRTYRNNILQKWHDKTKLASGKMGKGFGAFERSILTQIDHIMMDKERLLRRTQTKRSVYTVLGKQEQESNPVPESLPENSEVLPQSNSNRHLKDIDEEIFDDDDFYHQLLRELIERKTTSLDPNDQVAMGRQWLAIQKLRSKIKKKVDRKASKGRRIRYHVHSKLVSFMAPIDHCTMNDDARTELYRSLFGKITSPDELEQN</sequence>
<feature type="region of interest" description="Disordered" evidence="2">
    <location>
        <begin position="82"/>
        <end position="211"/>
    </location>
</feature>
<name>A0A8C8AS76_9STRI</name>
<feature type="region of interest" description="Disordered" evidence="2">
    <location>
        <begin position="423"/>
        <end position="446"/>
    </location>
</feature>
<keyword evidence="6" id="KW-1185">Reference proteome</keyword>
<feature type="compositionally biased region" description="Acidic residues" evidence="2">
    <location>
        <begin position="86"/>
        <end position="97"/>
    </location>
</feature>
<dbReference type="InterPro" id="IPR025160">
    <property type="entry name" value="AATF"/>
</dbReference>
<feature type="compositionally biased region" description="Basic and acidic residues" evidence="2">
    <location>
        <begin position="192"/>
        <end position="202"/>
    </location>
</feature>
<dbReference type="GO" id="GO:0006357">
    <property type="term" value="P:regulation of transcription by RNA polymerase II"/>
    <property type="evidence" value="ECO:0007669"/>
    <property type="project" value="TreeGrafter"/>
</dbReference>
<evidence type="ECO:0000256" key="1">
    <source>
        <dbReference type="ARBA" id="ARBA00008966"/>
    </source>
</evidence>
<reference evidence="5" key="1">
    <citation type="submission" date="2025-08" db="UniProtKB">
        <authorList>
            <consortium name="Ensembl"/>
        </authorList>
    </citation>
    <scope>IDENTIFICATION</scope>
</reference>
<evidence type="ECO:0000313" key="6">
    <source>
        <dbReference type="Proteomes" id="UP000694552"/>
    </source>
</evidence>
<dbReference type="GO" id="GO:0005730">
    <property type="term" value="C:nucleolus"/>
    <property type="evidence" value="ECO:0007669"/>
    <property type="project" value="TreeGrafter"/>
</dbReference>
<feature type="domain" description="Apoptosis-antagonizing transcription factor C-terminal" evidence="3">
    <location>
        <begin position="466"/>
        <end position="550"/>
    </location>
</feature>
<feature type="region of interest" description="Disordered" evidence="2">
    <location>
        <begin position="308"/>
        <end position="342"/>
    </location>
</feature>